<dbReference type="AlphaFoldDB" id="A0A642V8Y7"/>
<keyword evidence="4 7" id="KW-1133">Transmembrane helix</keyword>
<gene>
    <name evidence="9" type="ORF">TRICI_003451</name>
</gene>
<name>A0A642V8Y7_9ASCO</name>
<feature type="compositionally biased region" description="Basic and acidic residues" evidence="6">
    <location>
        <begin position="1"/>
        <end position="11"/>
    </location>
</feature>
<keyword evidence="2" id="KW-0813">Transport</keyword>
<dbReference type="PANTHER" id="PTHR23502:SF31">
    <property type="entry name" value="POLYAMINE TRANSPORTER 1"/>
    <property type="match status" value="1"/>
</dbReference>
<feature type="transmembrane region" description="Helical" evidence="7">
    <location>
        <begin position="287"/>
        <end position="306"/>
    </location>
</feature>
<evidence type="ECO:0000256" key="4">
    <source>
        <dbReference type="ARBA" id="ARBA00022989"/>
    </source>
</evidence>
<feature type="domain" description="Major facilitator superfamily (MFS) profile" evidence="8">
    <location>
        <begin position="132"/>
        <end position="571"/>
    </location>
</feature>
<sequence>MSERDLERQESSESFDEVENAVVPWTTAENDDDKKDPQGDYCEELEENEEEELQLEQILTTGSRSASRIRSRQSGASAHDDDEEITTALSMGRNKSLPPMPVVPKKSYVVEFDGAEDPMHPHNWPFAKKFRGCASLGLTTMCVAWGSAIYATAVPEISMTYHVSQVVATLGMSLYIAGFAAGPVVWGSLSELYGRKMPILISQFGFIAFTFGAATAKDIQTIMLCRFFSGFIGSAPFSVVGGAFTDQFSNRYRGVSLICYLSTVFIGPMLAPVAGGFISASYLGWRWTQYITGIMGAAVFVLNIFCYEESYHPIVLVKKARMLREQTGNWAIHAIAEERDIEIKEIVRRTVFRPIRILVTQPIVTLIAIYVSFVYGILYLCLEVYPIVFVEGYGFKGGIGELPYIALFLGLLIGGLYLLCFEPRYRRLVQKNGGRSVPEARLDAMTVPSICFPIGLFWVTWTGNYPEHIHWIVPTIGGGFIGFALMGIFLSSICYCVESYLTVAASVMAANAFLRSAFAAAFPLFGKQMFHNMGTQWAGTLLGCVAAAMVPIPILFRLYAAKLKKTIKLTF</sequence>
<evidence type="ECO:0000259" key="8">
    <source>
        <dbReference type="PROSITE" id="PS50850"/>
    </source>
</evidence>
<reference evidence="9" key="1">
    <citation type="journal article" date="2019" name="G3 (Bethesda)">
        <title>Genome Assemblies of Two Rare Opportunistic Yeast Pathogens: Diutina rugosa (syn. Candida rugosa) and Trichomonascus ciferrii (syn. Candida ciferrii).</title>
        <authorList>
            <person name="Mixao V."/>
            <person name="Saus E."/>
            <person name="Hansen A.P."/>
            <person name="Lass-Florl C."/>
            <person name="Gabaldon T."/>
        </authorList>
    </citation>
    <scope>NUCLEOTIDE SEQUENCE</scope>
    <source>
        <strain evidence="9">CBS 4856</strain>
    </source>
</reference>
<dbReference type="SUPFAM" id="SSF103473">
    <property type="entry name" value="MFS general substrate transporter"/>
    <property type="match status" value="1"/>
</dbReference>
<feature type="transmembrane region" description="Helical" evidence="7">
    <location>
        <begin position="402"/>
        <end position="421"/>
    </location>
</feature>
<evidence type="ECO:0000256" key="5">
    <source>
        <dbReference type="ARBA" id="ARBA00023136"/>
    </source>
</evidence>
<dbReference type="EMBL" id="SWFS01000252">
    <property type="protein sequence ID" value="KAA8912613.1"/>
    <property type="molecule type" value="Genomic_DNA"/>
</dbReference>
<feature type="transmembrane region" description="Helical" evidence="7">
    <location>
        <begin position="358"/>
        <end position="382"/>
    </location>
</feature>
<dbReference type="Pfam" id="PF07690">
    <property type="entry name" value="MFS_1"/>
    <property type="match status" value="1"/>
</dbReference>
<dbReference type="Proteomes" id="UP000761534">
    <property type="component" value="Unassembled WGS sequence"/>
</dbReference>
<dbReference type="GO" id="GO:0005886">
    <property type="term" value="C:plasma membrane"/>
    <property type="evidence" value="ECO:0007669"/>
    <property type="project" value="TreeGrafter"/>
</dbReference>
<dbReference type="CDD" id="cd17323">
    <property type="entry name" value="MFS_Tpo1_MDR_like"/>
    <property type="match status" value="1"/>
</dbReference>
<dbReference type="FunFam" id="1.20.1250.20:FF:000011">
    <property type="entry name" value="MFS multidrug transporter, putative"/>
    <property type="match status" value="1"/>
</dbReference>
<evidence type="ECO:0000313" key="9">
    <source>
        <dbReference type="EMBL" id="KAA8912613.1"/>
    </source>
</evidence>
<proteinExistence type="predicted"/>
<feature type="transmembrane region" description="Helical" evidence="7">
    <location>
        <begin position="198"/>
        <end position="215"/>
    </location>
</feature>
<dbReference type="InterPro" id="IPR036259">
    <property type="entry name" value="MFS_trans_sf"/>
</dbReference>
<organism evidence="9 10">
    <name type="scientific">Trichomonascus ciferrii</name>
    <dbReference type="NCBI Taxonomy" id="44093"/>
    <lineage>
        <taxon>Eukaryota</taxon>
        <taxon>Fungi</taxon>
        <taxon>Dikarya</taxon>
        <taxon>Ascomycota</taxon>
        <taxon>Saccharomycotina</taxon>
        <taxon>Dipodascomycetes</taxon>
        <taxon>Dipodascales</taxon>
        <taxon>Trichomonascaceae</taxon>
        <taxon>Trichomonascus</taxon>
        <taxon>Trichomonascus ciferrii complex</taxon>
    </lineage>
</organism>
<feature type="transmembrane region" description="Helical" evidence="7">
    <location>
        <begin position="166"/>
        <end position="186"/>
    </location>
</feature>
<comment type="caution">
    <text evidence="9">The sequence shown here is derived from an EMBL/GenBank/DDBJ whole genome shotgun (WGS) entry which is preliminary data.</text>
</comment>
<comment type="subcellular location">
    <subcellularLocation>
        <location evidence="1">Membrane</location>
        <topology evidence="1">Multi-pass membrane protein</topology>
    </subcellularLocation>
</comment>
<accession>A0A642V8Y7</accession>
<evidence type="ECO:0000256" key="2">
    <source>
        <dbReference type="ARBA" id="ARBA00022448"/>
    </source>
</evidence>
<dbReference type="PROSITE" id="PS50850">
    <property type="entry name" value="MFS"/>
    <property type="match status" value="1"/>
</dbReference>
<dbReference type="PANTHER" id="PTHR23502">
    <property type="entry name" value="MAJOR FACILITATOR SUPERFAMILY"/>
    <property type="match status" value="1"/>
</dbReference>
<feature type="transmembrane region" description="Helical" evidence="7">
    <location>
        <begin position="227"/>
        <end position="245"/>
    </location>
</feature>
<evidence type="ECO:0000313" key="10">
    <source>
        <dbReference type="Proteomes" id="UP000761534"/>
    </source>
</evidence>
<evidence type="ECO:0000256" key="1">
    <source>
        <dbReference type="ARBA" id="ARBA00004141"/>
    </source>
</evidence>
<dbReference type="OrthoDB" id="9986881at2759"/>
<dbReference type="InterPro" id="IPR020846">
    <property type="entry name" value="MFS_dom"/>
</dbReference>
<dbReference type="VEuPathDB" id="FungiDB:TRICI_003451"/>
<feature type="compositionally biased region" description="Acidic residues" evidence="6">
    <location>
        <begin position="41"/>
        <end position="54"/>
    </location>
</feature>
<feature type="transmembrane region" description="Helical" evidence="7">
    <location>
        <begin position="471"/>
        <end position="493"/>
    </location>
</feature>
<evidence type="ECO:0000256" key="7">
    <source>
        <dbReference type="SAM" id="Phobius"/>
    </source>
</evidence>
<dbReference type="Gene3D" id="1.20.1250.20">
    <property type="entry name" value="MFS general substrate transporter like domains"/>
    <property type="match status" value="1"/>
</dbReference>
<keyword evidence="5 7" id="KW-0472">Membrane</keyword>
<evidence type="ECO:0000256" key="3">
    <source>
        <dbReference type="ARBA" id="ARBA00022692"/>
    </source>
</evidence>
<dbReference type="InterPro" id="IPR011701">
    <property type="entry name" value="MFS"/>
</dbReference>
<feature type="transmembrane region" description="Helical" evidence="7">
    <location>
        <begin position="500"/>
        <end position="525"/>
    </location>
</feature>
<feature type="compositionally biased region" description="Low complexity" evidence="6">
    <location>
        <begin position="63"/>
        <end position="77"/>
    </location>
</feature>
<feature type="transmembrane region" description="Helical" evidence="7">
    <location>
        <begin position="257"/>
        <end position="281"/>
    </location>
</feature>
<evidence type="ECO:0000256" key="6">
    <source>
        <dbReference type="SAM" id="MobiDB-lite"/>
    </source>
</evidence>
<protein>
    <recommendedName>
        <fullName evidence="8">Major facilitator superfamily (MFS) profile domain-containing protein</fullName>
    </recommendedName>
</protein>
<feature type="transmembrane region" description="Helical" evidence="7">
    <location>
        <begin position="442"/>
        <end position="459"/>
    </location>
</feature>
<keyword evidence="10" id="KW-1185">Reference proteome</keyword>
<feature type="transmembrane region" description="Helical" evidence="7">
    <location>
        <begin position="133"/>
        <end position="154"/>
    </location>
</feature>
<dbReference type="GO" id="GO:0022857">
    <property type="term" value="F:transmembrane transporter activity"/>
    <property type="evidence" value="ECO:0007669"/>
    <property type="project" value="InterPro"/>
</dbReference>
<feature type="region of interest" description="Disordered" evidence="6">
    <location>
        <begin position="1"/>
        <end position="83"/>
    </location>
</feature>
<feature type="transmembrane region" description="Helical" evidence="7">
    <location>
        <begin position="537"/>
        <end position="559"/>
    </location>
</feature>
<keyword evidence="3 7" id="KW-0812">Transmembrane</keyword>